<gene>
    <name evidence="8" type="ORF">ERS852540_02080</name>
</gene>
<dbReference type="EMBL" id="CZBY01000019">
    <property type="protein sequence ID" value="CUQ90250.1"/>
    <property type="molecule type" value="Genomic_DNA"/>
</dbReference>
<dbReference type="OrthoDB" id="2934570at2"/>
<dbReference type="AlphaFoldDB" id="A0A175A469"/>
<feature type="transmembrane region" description="Helical" evidence="6">
    <location>
        <begin position="673"/>
        <end position="699"/>
    </location>
</feature>
<organism evidence="8 9">
    <name type="scientific">[Eubacterium] siraeum</name>
    <dbReference type="NCBI Taxonomy" id="39492"/>
    <lineage>
        <taxon>Bacteria</taxon>
        <taxon>Bacillati</taxon>
        <taxon>Bacillota</taxon>
        <taxon>Clostridia</taxon>
        <taxon>Eubacteriales</taxon>
        <taxon>Oscillospiraceae</taxon>
        <taxon>Oscillospiraceae incertae sedis</taxon>
    </lineage>
</organism>
<dbReference type="GO" id="GO:0005886">
    <property type="term" value="C:plasma membrane"/>
    <property type="evidence" value="ECO:0007669"/>
    <property type="project" value="UniProtKB-SubCell"/>
</dbReference>
<feature type="transmembrane region" description="Helical" evidence="6">
    <location>
        <begin position="268"/>
        <end position="290"/>
    </location>
</feature>
<sequence length="759" mass="85808">MRNPLVKRLPSEFKNELGKYIVIFLFMALSVSFVSGWSVAGGSMATAYDESFEKYNIEDGNFELYAKADDELIKAVENSDRFDAKIYENFYVEFPTKEVDSTLRIFKKRTDINLECLMDGEFPSSDSEIAIDRMYADNNSLKVGDKLTLHGKEYRICGLVALSDYSALFSSPSDMMFDSIKFGVAIVTADTFGTYPEDKLHYVYSWKYAERPADNTEAKKLSEDFLEKLSSEAPKYMNAVTGYIPEYTNQAIIFTGDDIKGDTAFVQMFLYIIVVIIAFIFAITTSNTIAKEAGVIGTLRATGYTKWEIVRHYLTLPMLVVFAGAVVGNILGYTVLKDYAASAYYGSYSLPTYVTLWNPQAFINTTVIPIIIVFIIDLLMLTRKLSLSPLQFIRHDLSRRKKKKAFRLNTRIGIMKRFRLRVLFQNMPNYIMMVIGALLGNVLVMFGLVLGPVLDNYQQEITSNLLADHQYLLKAQVETENKDAEKFSATALKTIEGALKSEEITVYGIAKNSRYVDLPLGDNEVYISNAYSEKHGIKAGDEITLREQFGSKEYKFRVGGIYYYPSTLTVFMDKDAFNEKFDCDKDYFTGYFSKSEISDIDDLYIATEITVDDLTKVSRQLTRSMGNMMNIFVAFGVIMYVLIIYLLSKIIIEKNAQSISMAKILGYRNSEINGIYIVTTAIVTVVTLLVTIPLSDYLLGQLFVIFMRDYPGWLPYRSFVSVYAKTALIGIGSFAVIALALTRKIKKVPLADALKNVDE</sequence>
<dbReference type="InterPro" id="IPR038766">
    <property type="entry name" value="Membrane_comp_ABC_pdt"/>
</dbReference>
<name>A0A175A469_9FIRM</name>
<keyword evidence="3 6" id="KW-0812">Transmembrane</keyword>
<feature type="domain" description="ABC3 transporter permease C-terminal" evidence="7">
    <location>
        <begin position="268"/>
        <end position="381"/>
    </location>
</feature>
<evidence type="ECO:0000313" key="8">
    <source>
        <dbReference type="EMBL" id="CUQ90250.1"/>
    </source>
</evidence>
<dbReference type="Pfam" id="PF02687">
    <property type="entry name" value="FtsX"/>
    <property type="match status" value="2"/>
</dbReference>
<dbReference type="Proteomes" id="UP000095662">
    <property type="component" value="Unassembled WGS sequence"/>
</dbReference>
<feature type="transmembrane region" description="Helical" evidence="6">
    <location>
        <begin position="719"/>
        <end position="741"/>
    </location>
</feature>
<evidence type="ECO:0000259" key="7">
    <source>
        <dbReference type="Pfam" id="PF02687"/>
    </source>
</evidence>
<feature type="transmembrane region" description="Helical" evidence="6">
    <location>
        <begin position="356"/>
        <end position="381"/>
    </location>
</feature>
<feature type="domain" description="ABC3 transporter permease C-terminal" evidence="7">
    <location>
        <begin position="630"/>
        <end position="746"/>
    </location>
</feature>
<keyword evidence="2" id="KW-1003">Cell membrane</keyword>
<keyword evidence="5 6" id="KW-0472">Membrane</keyword>
<comment type="subcellular location">
    <subcellularLocation>
        <location evidence="1">Cell membrane</location>
        <topology evidence="1">Multi-pass membrane protein</topology>
    </subcellularLocation>
</comment>
<evidence type="ECO:0000256" key="5">
    <source>
        <dbReference type="ARBA" id="ARBA00023136"/>
    </source>
</evidence>
<keyword evidence="4 6" id="KW-1133">Transmembrane helix</keyword>
<protein>
    <submittedName>
        <fullName evidence="8">Uncharacterized protein conserved in bacteria</fullName>
    </submittedName>
</protein>
<accession>A0A175A469</accession>
<reference evidence="8 9" key="1">
    <citation type="submission" date="2015-09" db="EMBL/GenBank/DDBJ databases">
        <authorList>
            <consortium name="Pathogen Informatics"/>
        </authorList>
    </citation>
    <scope>NUCLEOTIDE SEQUENCE [LARGE SCALE GENOMIC DNA]</scope>
    <source>
        <strain evidence="8 9">2789STDY5834928</strain>
    </source>
</reference>
<evidence type="ECO:0000256" key="6">
    <source>
        <dbReference type="SAM" id="Phobius"/>
    </source>
</evidence>
<dbReference type="STRING" id="39492.ERS852540_02080"/>
<proteinExistence type="predicted"/>
<evidence type="ECO:0000256" key="2">
    <source>
        <dbReference type="ARBA" id="ARBA00022475"/>
    </source>
</evidence>
<feature type="transmembrane region" description="Helical" evidence="6">
    <location>
        <begin position="313"/>
        <end position="336"/>
    </location>
</feature>
<dbReference type="PANTHER" id="PTHR30287">
    <property type="entry name" value="MEMBRANE COMPONENT OF PREDICTED ABC SUPERFAMILY METABOLITE UPTAKE TRANSPORTER"/>
    <property type="match status" value="1"/>
</dbReference>
<evidence type="ECO:0000256" key="3">
    <source>
        <dbReference type="ARBA" id="ARBA00022692"/>
    </source>
</evidence>
<evidence type="ECO:0000256" key="1">
    <source>
        <dbReference type="ARBA" id="ARBA00004651"/>
    </source>
</evidence>
<evidence type="ECO:0000313" key="9">
    <source>
        <dbReference type="Proteomes" id="UP000095662"/>
    </source>
</evidence>
<evidence type="ECO:0000256" key="4">
    <source>
        <dbReference type="ARBA" id="ARBA00022989"/>
    </source>
</evidence>
<feature type="transmembrane region" description="Helical" evidence="6">
    <location>
        <begin position="20"/>
        <end position="40"/>
    </location>
</feature>
<dbReference type="PANTHER" id="PTHR30287:SF2">
    <property type="entry name" value="BLL1001 PROTEIN"/>
    <property type="match status" value="1"/>
</dbReference>
<feature type="transmembrane region" description="Helical" evidence="6">
    <location>
        <begin position="628"/>
        <end position="652"/>
    </location>
</feature>
<dbReference type="InterPro" id="IPR003838">
    <property type="entry name" value="ABC3_permease_C"/>
</dbReference>
<feature type="transmembrane region" description="Helical" evidence="6">
    <location>
        <begin position="430"/>
        <end position="454"/>
    </location>
</feature>